<reference evidence="1" key="1">
    <citation type="submission" date="2023-07" db="EMBL/GenBank/DDBJ databases">
        <title>Degradation of tert-butanol by M. austroafricanum TBA100.</title>
        <authorList>
            <person name="Helbich S."/>
            <person name="Vainshtein Y."/>
        </authorList>
    </citation>
    <scope>NUCLEOTIDE SEQUENCE</scope>
    <source>
        <strain evidence="1">TBA100</strain>
    </source>
</reference>
<protein>
    <recommendedName>
        <fullName evidence="3">DUF2613 domain-containing protein</fullName>
    </recommendedName>
</protein>
<organism evidence="1 2">
    <name type="scientific">Mycolicibacterium austroafricanum</name>
    <name type="common">Mycobacterium austroafricanum</name>
    <dbReference type="NCBI Taxonomy" id="39687"/>
    <lineage>
        <taxon>Bacteria</taxon>
        <taxon>Bacillati</taxon>
        <taxon>Actinomycetota</taxon>
        <taxon>Actinomycetes</taxon>
        <taxon>Mycobacteriales</taxon>
        <taxon>Mycobacteriaceae</taxon>
        <taxon>Mycolicibacterium</taxon>
    </lineage>
</organism>
<evidence type="ECO:0000313" key="2">
    <source>
        <dbReference type="Proteomes" id="UP001172687"/>
    </source>
</evidence>
<evidence type="ECO:0008006" key="3">
    <source>
        <dbReference type="Google" id="ProtNLM"/>
    </source>
</evidence>
<gene>
    <name evidence="1" type="ORF">QYF68_27190</name>
</gene>
<dbReference type="EMBL" id="JAUHTC010000091">
    <property type="protein sequence ID" value="MDN4521478.1"/>
    <property type="molecule type" value="Genomic_DNA"/>
</dbReference>
<dbReference type="RefSeq" id="WP_158013720.1">
    <property type="nucleotide sequence ID" value="NZ_CP070380.1"/>
</dbReference>
<evidence type="ECO:0000313" key="1">
    <source>
        <dbReference type="EMBL" id="MDN4521478.1"/>
    </source>
</evidence>
<name>A0ABT8HL38_MYCAO</name>
<dbReference type="Proteomes" id="UP001172687">
    <property type="component" value="Unassembled WGS sequence"/>
</dbReference>
<comment type="caution">
    <text evidence="1">The sequence shown here is derived from an EMBL/GenBank/DDBJ whole genome shotgun (WGS) entry which is preliminary data.</text>
</comment>
<keyword evidence="2" id="KW-1185">Reference proteome</keyword>
<proteinExistence type="predicted"/>
<sequence length="53" mass="5358">MTDMAAPVKIAAFLAMLAVVFAASLWVGHALGPAPDAAVPATSEPHPHGGEHQ</sequence>
<accession>A0ABT8HL38</accession>